<feature type="compositionally biased region" description="Basic residues" evidence="1">
    <location>
        <begin position="14"/>
        <end position="23"/>
    </location>
</feature>
<dbReference type="Gramene" id="Mp3g23470.1">
    <property type="protein sequence ID" value="Mp3g23470.1.cds1"/>
    <property type="gene ID" value="Mp3g23470"/>
</dbReference>
<keyword evidence="3" id="KW-1185">Reference proteome</keyword>
<accession>A0A2R6XBZ9</accession>
<protein>
    <submittedName>
        <fullName evidence="2">Uncharacterized protein</fullName>
    </submittedName>
</protein>
<feature type="compositionally biased region" description="Basic and acidic residues" evidence="1">
    <location>
        <begin position="1"/>
        <end position="13"/>
    </location>
</feature>
<evidence type="ECO:0000313" key="2">
    <source>
        <dbReference type="EMBL" id="PTQ43627.1"/>
    </source>
</evidence>
<dbReference type="EMBL" id="KZ772696">
    <property type="protein sequence ID" value="PTQ43627.1"/>
    <property type="molecule type" value="Genomic_DNA"/>
</dbReference>
<feature type="region of interest" description="Disordered" evidence="1">
    <location>
        <begin position="127"/>
        <end position="150"/>
    </location>
</feature>
<sequence>MADRAVIARDEGPRRRRRARPRQLSRPCLPVALSSPDIHCSCTPARQERIGSIGCFEVLAVVTLYLDLSTRRSRAFASRLAISMDVGSGEGSCDPSQVDWRSRWTVAAGKVAASFVVALLRPSSLVPRPDTSRRQGPFEPSGRLASGRPPRQICSTRLFRVQTWLLTAF</sequence>
<evidence type="ECO:0000313" key="3">
    <source>
        <dbReference type="Proteomes" id="UP000244005"/>
    </source>
</evidence>
<organism evidence="2 3">
    <name type="scientific">Marchantia polymorpha</name>
    <name type="common">Common liverwort</name>
    <name type="synonym">Marchantia aquatica</name>
    <dbReference type="NCBI Taxonomy" id="3197"/>
    <lineage>
        <taxon>Eukaryota</taxon>
        <taxon>Viridiplantae</taxon>
        <taxon>Streptophyta</taxon>
        <taxon>Embryophyta</taxon>
        <taxon>Marchantiophyta</taxon>
        <taxon>Marchantiopsida</taxon>
        <taxon>Marchantiidae</taxon>
        <taxon>Marchantiales</taxon>
        <taxon>Marchantiaceae</taxon>
        <taxon>Marchantia</taxon>
    </lineage>
</organism>
<reference evidence="3" key="1">
    <citation type="journal article" date="2017" name="Cell">
        <title>Insights into land plant evolution garnered from the Marchantia polymorpha genome.</title>
        <authorList>
            <person name="Bowman J.L."/>
            <person name="Kohchi T."/>
            <person name="Yamato K.T."/>
            <person name="Jenkins J."/>
            <person name="Shu S."/>
            <person name="Ishizaki K."/>
            <person name="Yamaoka S."/>
            <person name="Nishihama R."/>
            <person name="Nakamura Y."/>
            <person name="Berger F."/>
            <person name="Adam C."/>
            <person name="Aki S.S."/>
            <person name="Althoff F."/>
            <person name="Araki T."/>
            <person name="Arteaga-Vazquez M.A."/>
            <person name="Balasubrmanian S."/>
            <person name="Barry K."/>
            <person name="Bauer D."/>
            <person name="Boehm C.R."/>
            <person name="Briginshaw L."/>
            <person name="Caballero-Perez J."/>
            <person name="Catarino B."/>
            <person name="Chen F."/>
            <person name="Chiyoda S."/>
            <person name="Chovatia M."/>
            <person name="Davies K.M."/>
            <person name="Delmans M."/>
            <person name="Demura T."/>
            <person name="Dierschke T."/>
            <person name="Dolan L."/>
            <person name="Dorantes-Acosta A.E."/>
            <person name="Eklund D.M."/>
            <person name="Florent S.N."/>
            <person name="Flores-Sandoval E."/>
            <person name="Fujiyama A."/>
            <person name="Fukuzawa H."/>
            <person name="Galik B."/>
            <person name="Grimanelli D."/>
            <person name="Grimwood J."/>
            <person name="Grossniklaus U."/>
            <person name="Hamada T."/>
            <person name="Haseloff J."/>
            <person name="Hetherington A.J."/>
            <person name="Higo A."/>
            <person name="Hirakawa Y."/>
            <person name="Hundley H.N."/>
            <person name="Ikeda Y."/>
            <person name="Inoue K."/>
            <person name="Inoue S.I."/>
            <person name="Ishida S."/>
            <person name="Jia Q."/>
            <person name="Kakita M."/>
            <person name="Kanazawa T."/>
            <person name="Kawai Y."/>
            <person name="Kawashima T."/>
            <person name="Kennedy M."/>
            <person name="Kinose K."/>
            <person name="Kinoshita T."/>
            <person name="Kohara Y."/>
            <person name="Koide E."/>
            <person name="Komatsu K."/>
            <person name="Kopischke S."/>
            <person name="Kubo M."/>
            <person name="Kyozuka J."/>
            <person name="Lagercrantz U."/>
            <person name="Lin S.S."/>
            <person name="Lindquist E."/>
            <person name="Lipzen A.M."/>
            <person name="Lu C.W."/>
            <person name="De Luna E."/>
            <person name="Martienssen R.A."/>
            <person name="Minamino N."/>
            <person name="Mizutani M."/>
            <person name="Mizutani M."/>
            <person name="Mochizuki N."/>
            <person name="Monte I."/>
            <person name="Mosher R."/>
            <person name="Nagasaki H."/>
            <person name="Nakagami H."/>
            <person name="Naramoto S."/>
            <person name="Nishitani K."/>
            <person name="Ohtani M."/>
            <person name="Okamoto T."/>
            <person name="Okumura M."/>
            <person name="Phillips J."/>
            <person name="Pollak B."/>
            <person name="Reinders A."/>
            <person name="Rovekamp M."/>
            <person name="Sano R."/>
            <person name="Sawa S."/>
            <person name="Schmid M.W."/>
            <person name="Shirakawa M."/>
            <person name="Solano R."/>
            <person name="Spunde A."/>
            <person name="Suetsugu N."/>
            <person name="Sugano S."/>
            <person name="Sugiyama A."/>
            <person name="Sun R."/>
            <person name="Suzuki Y."/>
            <person name="Takenaka M."/>
            <person name="Takezawa D."/>
            <person name="Tomogane H."/>
            <person name="Tsuzuki M."/>
            <person name="Ueda T."/>
            <person name="Umeda M."/>
            <person name="Ward J.M."/>
            <person name="Watanabe Y."/>
            <person name="Yazaki K."/>
            <person name="Yokoyama R."/>
            <person name="Yoshitake Y."/>
            <person name="Yotsui I."/>
            <person name="Zachgo S."/>
            <person name="Schmutz J."/>
        </authorList>
    </citation>
    <scope>NUCLEOTIDE SEQUENCE [LARGE SCALE GENOMIC DNA]</scope>
    <source>
        <strain evidence="3">Tak-1</strain>
    </source>
</reference>
<feature type="region of interest" description="Disordered" evidence="1">
    <location>
        <begin position="1"/>
        <end position="23"/>
    </location>
</feature>
<evidence type="ECO:0000256" key="1">
    <source>
        <dbReference type="SAM" id="MobiDB-lite"/>
    </source>
</evidence>
<dbReference type="AlphaFoldDB" id="A0A2R6XBZ9"/>
<gene>
    <name evidence="2" type="ORF">MARPO_0024s0123</name>
</gene>
<proteinExistence type="predicted"/>
<dbReference type="Proteomes" id="UP000244005">
    <property type="component" value="Unassembled WGS sequence"/>
</dbReference>
<name>A0A2R6XBZ9_MARPO</name>